<dbReference type="OrthoDB" id="142078at2"/>
<dbReference type="GO" id="GO:0046872">
    <property type="term" value="F:metal ion binding"/>
    <property type="evidence" value="ECO:0007669"/>
    <property type="project" value="UniProtKB-KW"/>
</dbReference>
<dbReference type="InterPro" id="IPR001206">
    <property type="entry name" value="Diacylglycerol_kinase_cat_dom"/>
</dbReference>
<dbReference type="InterPro" id="IPR017438">
    <property type="entry name" value="ATP-NAD_kinase_N"/>
</dbReference>
<dbReference type="PANTHER" id="PTHR12358">
    <property type="entry name" value="SPHINGOSINE KINASE"/>
    <property type="match status" value="1"/>
</dbReference>
<evidence type="ECO:0000313" key="14">
    <source>
        <dbReference type="Proteomes" id="UP000317155"/>
    </source>
</evidence>
<evidence type="ECO:0000256" key="8">
    <source>
        <dbReference type="ARBA" id="ARBA00022842"/>
    </source>
</evidence>
<dbReference type="InterPro" id="IPR050187">
    <property type="entry name" value="Lipid_Phosphate_FormReg"/>
</dbReference>
<keyword evidence="7" id="KW-0067">ATP-binding</keyword>
<dbReference type="GO" id="GO:0005524">
    <property type="term" value="F:ATP binding"/>
    <property type="evidence" value="ECO:0007669"/>
    <property type="project" value="UniProtKB-KW"/>
</dbReference>
<evidence type="ECO:0000256" key="5">
    <source>
        <dbReference type="ARBA" id="ARBA00022741"/>
    </source>
</evidence>
<evidence type="ECO:0000313" key="13">
    <source>
        <dbReference type="EMBL" id="TRO79366.1"/>
    </source>
</evidence>
<keyword evidence="14" id="KW-1185">Reference proteome</keyword>
<dbReference type="SUPFAM" id="SSF111331">
    <property type="entry name" value="NAD kinase/diacylglycerol kinase-like"/>
    <property type="match status" value="1"/>
</dbReference>
<evidence type="ECO:0000259" key="12">
    <source>
        <dbReference type="PROSITE" id="PS50146"/>
    </source>
</evidence>
<comment type="cofactor">
    <cofactor evidence="1">
        <name>Mg(2+)</name>
        <dbReference type="ChEBI" id="CHEBI:18420"/>
    </cofactor>
</comment>
<dbReference type="RefSeq" id="WP_092053918.1">
    <property type="nucleotide sequence ID" value="NZ_FOJJ01000003.1"/>
</dbReference>
<dbReference type="Proteomes" id="UP000317155">
    <property type="component" value="Unassembled WGS sequence"/>
</dbReference>
<evidence type="ECO:0000256" key="2">
    <source>
        <dbReference type="ARBA" id="ARBA00022516"/>
    </source>
</evidence>
<accession>A0A550J812</accession>
<evidence type="ECO:0000256" key="11">
    <source>
        <dbReference type="ARBA" id="ARBA00023264"/>
    </source>
</evidence>
<evidence type="ECO:0000256" key="3">
    <source>
        <dbReference type="ARBA" id="ARBA00022679"/>
    </source>
</evidence>
<keyword evidence="2" id="KW-0444">Lipid biosynthesis</keyword>
<dbReference type="EMBL" id="VJVV01000011">
    <property type="protein sequence ID" value="TRO79366.1"/>
    <property type="molecule type" value="Genomic_DNA"/>
</dbReference>
<dbReference type="AlphaFoldDB" id="A0A550J812"/>
<evidence type="ECO:0000256" key="10">
    <source>
        <dbReference type="ARBA" id="ARBA00023209"/>
    </source>
</evidence>
<dbReference type="Gene3D" id="3.40.50.10330">
    <property type="entry name" value="Probable inorganic polyphosphate/atp-NAD kinase, domain 1"/>
    <property type="match status" value="1"/>
</dbReference>
<dbReference type="Pfam" id="PF19279">
    <property type="entry name" value="YegS_C"/>
    <property type="match status" value="1"/>
</dbReference>
<sequence length="300" mass="31603">MSDERQAPRRITLIANPVAGGDALAKIHQAREALAARGDQVELRLTGARGDAARFAREAKSGDLDLLVAAGGDGTLNEVINGLAPSALPLAFIPLGTTNVFALEAGIPFDIPGACRVALDGVATPVSLGLAGETRFLLMAGAGFDAEVVRRVDLRLKRRLGKLAYVVSALRVFFGPPFPMIEVELDDGSLLSGHTVVIGNGRLYGGRFSLTPGASLTDDVFEVCLLQKPGHWSLLHALLRMVLHLPLEPAGARLFKARALTVRGAGVAVQIDGDDHGELPMSFRVVSGELVLVMPAPRSS</sequence>
<evidence type="ECO:0000256" key="9">
    <source>
        <dbReference type="ARBA" id="ARBA00023098"/>
    </source>
</evidence>
<keyword evidence="4" id="KW-0479">Metal-binding</keyword>
<dbReference type="GO" id="GO:0008654">
    <property type="term" value="P:phospholipid biosynthetic process"/>
    <property type="evidence" value="ECO:0007669"/>
    <property type="project" value="UniProtKB-KW"/>
</dbReference>
<keyword evidence="5" id="KW-0547">Nucleotide-binding</keyword>
<dbReference type="PANTHER" id="PTHR12358:SF106">
    <property type="entry name" value="LIPID KINASE YEGS"/>
    <property type="match status" value="1"/>
</dbReference>
<evidence type="ECO:0000256" key="1">
    <source>
        <dbReference type="ARBA" id="ARBA00001946"/>
    </source>
</evidence>
<organism evidence="13 14">
    <name type="scientific">Trichloromonas acetexigens</name>
    <dbReference type="NCBI Taxonomy" id="38815"/>
    <lineage>
        <taxon>Bacteria</taxon>
        <taxon>Pseudomonadati</taxon>
        <taxon>Thermodesulfobacteriota</taxon>
        <taxon>Desulfuromonadia</taxon>
        <taxon>Desulfuromonadales</taxon>
        <taxon>Trichloromonadaceae</taxon>
        <taxon>Trichloromonas</taxon>
    </lineage>
</organism>
<gene>
    <name evidence="13" type="ORF">FL622_13950</name>
</gene>
<dbReference type="NCBIfam" id="TIGR00147">
    <property type="entry name" value="YegS/Rv2252/BmrU family lipid kinase"/>
    <property type="match status" value="1"/>
</dbReference>
<dbReference type="PROSITE" id="PS50146">
    <property type="entry name" value="DAGK"/>
    <property type="match status" value="1"/>
</dbReference>
<evidence type="ECO:0000256" key="4">
    <source>
        <dbReference type="ARBA" id="ARBA00022723"/>
    </source>
</evidence>
<dbReference type="Gene3D" id="2.60.200.40">
    <property type="match status" value="1"/>
</dbReference>
<keyword evidence="10" id="KW-0594">Phospholipid biosynthesis</keyword>
<reference evidence="13 14" key="1">
    <citation type="submission" date="2019-07" db="EMBL/GenBank/DDBJ databases">
        <title>Insights of Desulfuromonas acetexigens electromicrobiology.</title>
        <authorList>
            <person name="Katuri K."/>
            <person name="Sapireddy V."/>
            <person name="Shaw D.R."/>
            <person name="Saikaly P."/>
        </authorList>
    </citation>
    <scope>NUCLEOTIDE SEQUENCE [LARGE SCALE GENOMIC DNA]</scope>
    <source>
        <strain evidence="13 14">2873</strain>
    </source>
</reference>
<dbReference type="SMART" id="SM00046">
    <property type="entry name" value="DAGKc"/>
    <property type="match status" value="1"/>
</dbReference>
<dbReference type="InterPro" id="IPR045540">
    <property type="entry name" value="YegS/DAGK_C"/>
</dbReference>
<dbReference type="GO" id="GO:0005886">
    <property type="term" value="C:plasma membrane"/>
    <property type="evidence" value="ECO:0007669"/>
    <property type="project" value="TreeGrafter"/>
</dbReference>
<dbReference type="Pfam" id="PF00781">
    <property type="entry name" value="DAGK_cat"/>
    <property type="match status" value="1"/>
</dbReference>
<evidence type="ECO:0000256" key="6">
    <source>
        <dbReference type="ARBA" id="ARBA00022777"/>
    </source>
</evidence>
<protein>
    <submittedName>
        <fullName evidence="13">Diacylglycerol kinase family lipid kinase</fullName>
    </submittedName>
</protein>
<evidence type="ECO:0000256" key="7">
    <source>
        <dbReference type="ARBA" id="ARBA00022840"/>
    </source>
</evidence>
<keyword evidence="8" id="KW-0460">Magnesium</keyword>
<comment type="caution">
    <text evidence="13">The sequence shown here is derived from an EMBL/GenBank/DDBJ whole genome shotgun (WGS) entry which is preliminary data.</text>
</comment>
<dbReference type="GO" id="GO:0016301">
    <property type="term" value="F:kinase activity"/>
    <property type="evidence" value="ECO:0007669"/>
    <property type="project" value="UniProtKB-KW"/>
</dbReference>
<keyword evidence="3" id="KW-0808">Transferase</keyword>
<keyword evidence="6 13" id="KW-0418">Kinase</keyword>
<feature type="domain" description="DAGKc" evidence="12">
    <location>
        <begin position="6"/>
        <end position="134"/>
    </location>
</feature>
<dbReference type="InterPro" id="IPR016064">
    <property type="entry name" value="NAD/diacylglycerol_kinase_sf"/>
</dbReference>
<name>A0A550J812_9BACT</name>
<dbReference type="InterPro" id="IPR005218">
    <property type="entry name" value="Diacylglycerol/lipid_kinase"/>
</dbReference>
<keyword evidence="11" id="KW-1208">Phospholipid metabolism</keyword>
<keyword evidence="9" id="KW-0443">Lipid metabolism</keyword>
<proteinExistence type="predicted"/>